<name>A0ABR9YRY4_9PROT</name>
<dbReference type="RefSeq" id="WP_194261103.1">
    <property type="nucleotide sequence ID" value="NZ_JABCQH010000001.1"/>
</dbReference>
<evidence type="ECO:0000313" key="2">
    <source>
        <dbReference type="EMBL" id="MBF0887094.1"/>
    </source>
</evidence>
<organism evidence="2 3">
    <name type="scientific">Gluconobacter cadivus</name>
    <dbReference type="NCBI Taxonomy" id="2728101"/>
    <lineage>
        <taxon>Bacteria</taxon>
        <taxon>Pseudomonadati</taxon>
        <taxon>Pseudomonadota</taxon>
        <taxon>Alphaproteobacteria</taxon>
        <taxon>Acetobacterales</taxon>
        <taxon>Acetobacteraceae</taxon>
        <taxon>Gluconobacter</taxon>
    </lineage>
</organism>
<keyword evidence="3" id="KW-1185">Reference proteome</keyword>
<reference evidence="2" key="2">
    <citation type="submission" date="2020-11" db="EMBL/GenBank/DDBJ databases">
        <title>Description of novel Gluconobacter species.</title>
        <authorList>
            <person name="Cleenwerck I."/>
            <person name="Cnockaert M."/>
            <person name="Borremans W."/>
            <person name="Wieme A.D."/>
            <person name="De Vuyst L."/>
            <person name="Vandamme P."/>
        </authorList>
    </citation>
    <scope>NUCLEOTIDE SEQUENCE</scope>
    <source>
        <strain evidence="2">LMG 1745</strain>
    </source>
</reference>
<evidence type="ECO:0000313" key="3">
    <source>
        <dbReference type="Proteomes" id="UP000662701"/>
    </source>
</evidence>
<reference evidence="2" key="1">
    <citation type="submission" date="2020-04" db="EMBL/GenBank/DDBJ databases">
        <authorList>
            <person name="Sombolestani A."/>
        </authorList>
    </citation>
    <scope>NUCLEOTIDE SEQUENCE</scope>
    <source>
        <strain evidence="2">LMG 1745</strain>
    </source>
</reference>
<proteinExistence type="predicted"/>
<sequence length="210" mass="22601">MRVALWAIFAGMMVATAAYAQNDIARPWEPSIPDNVPVTLHEALPPHVRVGNVDIVLETTRLSDLQRLHLIGVINRVGDAAASLSWSCRDVNTVSALVRICPRSGEIDGGDSIGSVTIERIGPASTLEAQQSVSFAGNVGFGATIEALVHAFGAPSYRTSGKNGLVTLDWRYSQLRHPVGVDGFETDGDLYVLFDRSGMKAVYFSRTTSD</sequence>
<feature type="chain" id="PRO_5047446220" evidence="1">
    <location>
        <begin position="21"/>
        <end position="210"/>
    </location>
</feature>
<dbReference type="EMBL" id="JABCQH010000001">
    <property type="protein sequence ID" value="MBF0887094.1"/>
    <property type="molecule type" value="Genomic_DNA"/>
</dbReference>
<comment type="caution">
    <text evidence="2">The sequence shown here is derived from an EMBL/GenBank/DDBJ whole genome shotgun (WGS) entry which is preliminary data.</text>
</comment>
<gene>
    <name evidence="2" type="ORF">HKD19_00835</name>
</gene>
<dbReference type="Proteomes" id="UP000662701">
    <property type="component" value="Unassembled WGS sequence"/>
</dbReference>
<protein>
    <submittedName>
        <fullName evidence="2">Uncharacterized protein</fullName>
    </submittedName>
</protein>
<keyword evidence="1" id="KW-0732">Signal</keyword>
<feature type="signal peptide" evidence="1">
    <location>
        <begin position="1"/>
        <end position="20"/>
    </location>
</feature>
<accession>A0ABR9YRY4</accession>
<evidence type="ECO:0000256" key="1">
    <source>
        <dbReference type="SAM" id="SignalP"/>
    </source>
</evidence>